<feature type="domain" description="Glycosyl-hydrolase family 116 N-terminal" evidence="2">
    <location>
        <begin position="29"/>
        <end position="105"/>
    </location>
</feature>
<dbReference type="Proteomes" id="UP001172082">
    <property type="component" value="Unassembled WGS sequence"/>
</dbReference>
<dbReference type="PANTHER" id="PTHR12654:SF4">
    <property type="entry name" value="PB1 DOMAIN-CONTAINING PROTEIN"/>
    <property type="match status" value="1"/>
</dbReference>
<sequence>MTLSLLEADENSWATPKAIRDVAFSYAGIKPSKEQESSADVGEVLTGALGQQLEVKAGEEKKVTFIISWYFPNVHQVRIPKMDNHDKLRYYYSKKFKSSKDVADVINLRKKDLISATKSWNKTWYDSSLPFWFLDRTFINTSTLATNSFYRFDDLTNAPHNEGRLYAMEGVYLGEGTCTHVFHYEQSLGRLFPNMARQLRSQIDFDFAWDERGFVKYRAEHSGIGRHDGRGYAIDGHAGTILRAYREHTMSADNAFLKKNWSKIKKGILYLIDQDKEKTGKTDGIIEGVQYNTLDRPWYGKIPWISTLYNACLRAGESMAHEMGDKAFAKICRNIASQGYKSLSEQLFNGEYFIQELDPEHPEAPNTNQGCYIDQILGEAWARQTNLPHIVPKEEAKSTLASIFKYNYLDDVGPYHDTATVAHVRYYALPGEPGVINCTFPKGGGEKAAGQKAGNWEHLTVGYFSENWTGLSNNLAGHMIAEGLMEEGLKVLWANHVRYAPEKRNPYNEIEYGNHYIRAMSSYAAFVSASGFSYHGPKGEIGFDPKINPENFKSAFVTAEGWGSFEQKRTPEKQTNKLKVNYGTVQLSKIILQDGGTKRASVSLKINGESVKTKLKREGNQYHITWKGMHLKAEDEIVIELK</sequence>
<evidence type="ECO:0000259" key="1">
    <source>
        <dbReference type="Pfam" id="PF04685"/>
    </source>
</evidence>
<organism evidence="3 4">
    <name type="scientific">Splendidivirga corallicola</name>
    <dbReference type="NCBI Taxonomy" id="3051826"/>
    <lineage>
        <taxon>Bacteria</taxon>
        <taxon>Pseudomonadati</taxon>
        <taxon>Bacteroidota</taxon>
        <taxon>Cytophagia</taxon>
        <taxon>Cytophagales</taxon>
        <taxon>Splendidivirgaceae</taxon>
        <taxon>Splendidivirga</taxon>
    </lineage>
</organism>
<protein>
    <submittedName>
        <fullName evidence="3">GH116 family glycosyl hydrolase</fullName>
    </submittedName>
</protein>
<dbReference type="EMBL" id="JAUJEA010000010">
    <property type="protein sequence ID" value="MDN5204273.1"/>
    <property type="molecule type" value="Genomic_DNA"/>
</dbReference>
<evidence type="ECO:0000313" key="4">
    <source>
        <dbReference type="Proteomes" id="UP001172082"/>
    </source>
</evidence>
<reference evidence="3" key="1">
    <citation type="submission" date="2023-06" db="EMBL/GenBank/DDBJ databases">
        <title>Genomic of Parafulvivirga corallium.</title>
        <authorList>
            <person name="Wang G."/>
        </authorList>
    </citation>
    <scope>NUCLEOTIDE SEQUENCE</scope>
    <source>
        <strain evidence="3">BMA10</strain>
    </source>
</reference>
<name>A0ABT8KXD9_9BACT</name>
<dbReference type="InterPro" id="IPR008928">
    <property type="entry name" value="6-hairpin_glycosidase_sf"/>
</dbReference>
<dbReference type="RefSeq" id="WP_346754298.1">
    <property type="nucleotide sequence ID" value="NZ_JAUJEA010000010.1"/>
</dbReference>
<dbReference type="SUPFAM" id="SSF48208">
    <property type="entry name" value="Six-hairpin glycosidases"/>
    <property type="match status" value="1"/>
</dbReference>
<dbReference type="InterPro" id="IPR024462">
    <property type="entry name" value="GH116_N"/>
</dbReference>
<proteinExistence type="predicted"/>
<dbReference type="Pfam" id="PF04685">
    <property type="entry name" value="DUF608"/>
    <property type="match status" value="1"/>
</dbReference>
<dbReference type="Pfam" id="PF12215">
    <property type="entry name" value="Glyco_hydr_116N"/>
    <property type="match status" value="1"/>
</dbReference>
<keyword evidence="4" id="KW-1185">Reference proteome</keyword>
<accession>A0ABT8KXD9</accession>
<dbReference type="InterPro" id="IPR006775">
    <property type="entry name" value="GH116_catalytic"/>
</dbReference>
<keyword evidence="3" id="KW-0378">Hydrolase</keyword>
<dbReference type="InterPro" id="IPR012341">
    <property type="entry name" value="6hp_glycosidase-like_sf"/>
</dbReference>
<gene>
    <name evidence="3" type="ORF">QQ008_22970</name>
</gene>
<dbReference type="Gene3D" id="1.50.10.10">
    <property type="match status" value="1"/>
</dbReference>
<evidence type="ECO:0000259" key="2">
    <source>
        <dbReference type="Pfam" id="PF12215"/>
    </source>
</evidence>
<feature type="domain" description="Glycosyl-hydrolase family 116 catalytic region" evidence="1">
    <location>
        <begin position="235"/>
        <end position="524"/>
    </location>
</feature>
<dbReference type="GO" id="GO:0016787">
    <property type="term" value="F:hydrolase activity"/>
    <property type="evidence" value="ECO:0007669"/>
    <property type="project" value="UniProtKB-KW"/>
</dbReference>
<comment type="caution">
    <text evidence="3">The sequence shown here is derived from an EMBL/GenBank/DDBJ whole genome shotgun (WGS) entry which is preliminary data.</text>
</comment>
<evidence type="ECO:0000313" key="3">
    <source>
        <dbReference type="EMBL" id="MDN5204273.1"/>
    </source>
</evidence>
<dbReference type="InterPro" id="IPR052566">
    <property type="entry name" value="Non-lysos_glucosylceramidase"/>
</dbReference>
<dbReference type="PANTHER" id="PTHR12654">
    <property type="entry name" value="BILE ACID BETA-GLUCOSIDASE-RELATED"/>
    <property type="match status" value="1"/>
</dbReference>